<comment type="cofactor">
    <cofactor evidence="1">
        <name>Cu(2+)</name>
        <dbReference type="ChEBI" id="CHEBI:29036"/>
    </cofactor>
</comment>
<evidence type="ECO:0000256" key="9">
    <source>
        <dbReference type="ARBA" id="ARBA00023157"/>
    </source>
</evidence>
<dbReference type="AlphaFoldDB" id="A0A481MQH0"/>
<dbReference type="SUPFAM" id="SSF81296">
    <property type="entry name" value="E set domains"/>
    <property type="match status" value="1"/>
</dbReference>
<gene>
    <name evidence="11" type="primary">PO-NmC</name>
</gene>
<dbReference type="InterPro" id="IPR014756">
    <property type="entry name" value="Ig_E-set"/>
</dbReference>
<comment type="similarity">
    <text evidence="3">Belongs to the tyrosinase family.</text>
</comment>
<dbReference type="InterPro" id="IPR005204">
    <property type="entry name" value="Hemocyanin_N"/>
</dbReference>
<evidence type="ECO:0000313" key="11">
    <source>
        <dbReference type="EMBL" id="LAC19444.1"/>
    </source>
</evidence>
<dbReference type="SUPFAM" id="SSF48056">
    <property type="entry name" value="Di-copper centre-containing domain"/>
    <property type="match status" value="1"/>
</dbReference>
<reference evidence="11" key="1">
    <citation type="journal article" date="2019" name="Proc. Natl. Acad. Sci. U.S.A.">
        <title>Exaggeration and cooption of innate immunity for social defense.</title>
        <authorList>
            <person name="Kutsukake M."/>
            <person name="Moriyama M."/>
            <person name="Shigenobu S."/>
            <person name="Meng X.-Y."/>
            <person name="Nikoh N."/>
            <person name="Noda C."/>
            <person name="Kobayashi S."/>
            <person name="Fukatsu T."/>
        </authorList>
    </citation>
    <scope>NUCLEOTIDE SEQUENCE</scope>
</reference>
<dbReference type="PANTHER" id="PTHR11511:SF4">
    <property type="entry name" value="PHENOLOXIDASE 2-RELATED"/>
    <property type="match status" value="1"/>
</dbReference>
<evidence type="ECO:0000256" key="1">
    <source>
        <dbReference type="ARBA" id="ARBA00001973"/>
    </source>
</evidence>
<dbReference type="InterPro" id="IPR002227">
    <property type="entry name" value="Tyrosinase_Cu-bd"/>
</dbReference>
<dbReference type="Gene3D" id="1.10.1280.10">
    <property type="entry name" value="Di-copper center containing domain from catechol oxidase"/>
    <property type="match status" value="1"/>
</dbReference>
<dbReference type="Gene3D" id="2.60.40.1520">
    <property type="entry name" value="Hemocyanin, C-terminal domain"/>
    <property type="match status" value="1"/>
</dbReference>
<dbReference type="InterPro" id="IPR008922">
    <property type="entry name" value="Di-copper_centre_dom_sf"/>
</dbReference>
<dbReference type="SUPFAM" id="SSF48050">
    <property type="entry name" value="Hemocyanin, N-terminal domain"/>
    <property type="match status" value="1"/>
</dbReference>
<dbReference type="PRINTS" id="PR00187">
    <property type="entry name" value="HAEMOCYANIN"/>
</dbReference>
<accession>A0A481MQH0</accession>
<evidence type="ECO:0000256" key="5">
    <source>
        <dbReference type="ARBA" id="ARBA00022723"/>
    </source>
</evidence>
<dbReference type="PROSITE" id="PS00498">
    <property type="entry name" value="TYROSINASE_2"/>
    <property type="match status" value="1"/>
</dbReference>
<proteinExistence type="evidence at transcript level"/>
<dbReference type="EMBL" id="IAEA01000003">
    <property type="protein sequence ID" value="LAC19444.1"/>
    <property type="molecule type" value="mRNA"/>
</dbReference>
<evidence type="ECO:0000256" key="7">
    <source>
        <dbReference type="ARBA" id="ARBA00023008"/>
    </source>
</evidence>
<dbReference type="Pfam" id="PF03722">
    <property type="entry name" value="Hemocyanin_N"/>
    <property type="match status" value="1"/>
</dbReference>
<keyword evidence="4" id="KW-0964">Secreted</keyword>
<evidence type="ECO:0000256" key="3">
    <source>
        <dbReference type="ARBA" id="ARBA00009928"/>
    </source>
</evidence>
<dbReference type="InterPro" id="IPR000896">
    <property type="entry name" value="Hemocyanin/hexamerin_mid_dom"/>
</dbReference>
<dbReference type="InterPro" id="IPR005203">
    <property type="entry name" value="Hemocyanin_C"/>
</dbReference>
<dbReference type="Pfam" id="PF03723">
    <property type="entry name" value="Hemocyanin_C"/>
    <property type="match status" value="1"/>
</dbReference>
<evidence type="ECO:0000256" key="8">
    <source>
        <dbReference type="ARBA" id="ARBA00023033"/>
    </source>
</evidence>
<dbReference type="GO" id="GO:0005576">
    <property type="term" value="C:extracellular region"/>
    <property type="evidence" value="ECO:0007669"/>
    <property type="project" value="UniProtKB-SubCell"/>
</dbReference>
<evidence type="ECO:0000259" key="10">
    <source>
        <dbReference type="PROSITE" id="PS00498"/>
    </source>
</evidence>
<evidence type="ECO:0000256" key="4">
    <source>
        <dbReference type="ARBA" id="ARBA00022525"/>
    </source>
</evidence>
<dbReference type="InterPro" id="IPR013788">
    <property type="entry name" value="Hemocyanin/hexamerin"/>
</dbReference>
<comment type="subcellular location">
    <subcellularLocation>
        <location evidence="2">Secreted</location>
    </subcellularLocation>
</comment>
<organism evidence="11">
    <name type="scientific">Nipponaphis monzeni</name>
    <dbReference type="NCBI Taxonomy" id="196483"/>
    <lineage>
        <taxon>Eukaryota</taxon>
        <taxon>Metazoa</taxon>
        <taxon>Ecdysozoa</taxon>
        <taxon>Arthropoda</taxon>
        <taxon>Hexapoda</taxon>
        <taxon>Insecta</taxon>
        <taxon>Pterygota</taxon>
        <taxon>Neoptera</taxon>
        <taxon>Paraneoptera</taxon>
        <taxon>Hemiptera</taxon>
        <taxon>Sternorrhyncha</taxon>
        <taxon>Aphidomorpha</taxon>
        <taxon>Aphidoidea</taxon>
        <taxon>Hormaphididae</taxon>
        <taxon>Nipponaphidini</taxon>
        <taxon>Nipponaphis</taxon>
    </lineage>
</organism>
<dbReference type="GO" id="GO:0046872">
    <property type="term" value="F:metal ion binding"/>
    <property type="evidence" value="ECO:0007669"/>
    <property type="project" value="UniProtKB-KW"/>
</dbReference>
<keyword evidence="6" id="KW-0560">Oxidoreductase</keyword>
<feature type="domain" description="Tyrosinase copper-binding" evidence="10">
    <location>
        <begin position="396"/>
        <end position="407"/>
    </location>
</feature>
<keyword evidence="8" id="KW-0503">Monooxygenase</keyword>
<dbReference type="GO" id="GO:0004503">
    <property type="term" value="F:tyrosinase activity"/>
    <property type="evidence" value="ECO:0007669"/>
    <property type="project" value="UniProtKB-ARBA"/>
</dbReference>
<evidence type="ECO:0000256" key="2">
    <source>
        <dbReference type="ARBA" id="ARBA00004613"/>
    </source>
</evidence>
<dbReference type="FunFam" id="2.60.40.1520:FF:000001">
    <property type="entry name" value="Hemocyanin subunit 2"/>
    <property type="match status" value="1"/>
</dbReference>
<sequence>MTDRNNILYLFHRPTEPIFLNKGNDNVTFEIPPEYLTDRYKTLASDLRTQFPGGKSVPVIKLKNLPDISFPMSLSRSAPFSLFNKHHSKMASKLIEILMAPKIFDNFLSLSVYCRDRINPYMFNYALSVAVIHRSDTRDITLPSHAEIFPNLYMDSSVFSRAREEAIVVQPGSRVPIVIPHDFTASDLDPEQRLSYFREEIGINLHYWHWRLIYPSGGPFAIVNKDRRGELFYYMHQQILARYNMERLCNNMSRVAKLADWRAPIAEGYFPKLDSVLANRVWSPRPVNATLKNINRESDQMSFGIEDLERWRDIIYNAINSGFVKNNDGEEIKLTVGEGIDILGNLVEASDLSLNSSMYGSLHNYGHYAISCINDPDNRFQDNYGVMADAATAMRDPIFYRWHAYIDEIFQEYKATLPAYTVENLTFENIRIHSFNVSTPPAAGLPSPPRNEISTFWLQNDVELSKGLDFIPRGSVFARFTHLQHLPYNYNLTVENSGNQRVGTIRTFIAPKFDERGVQFSFREQRKLFVELDKFSVTLKKGINDIVRRCLDSSVSIPIEMTYRNLDESRPEANAESKASLNYCGCGWPQYMLVAKGNAQGFPCHLFIMITYGAMDQVEETSKEGEKTCDNVSVFCGVRNARYPDSKPMGYPFDRPARDGVATVQEFLTPNMTVQDVKIRHNDITVPQFHRQQKPAKH</sequence>
<keyword evidence="9" id="KW-1015">Disulfide bond</keyword>
<evidence type="ECO:0000256" key="6">
    <source>
        <dbReference type="ARBA" id="ARBA00023002"/>
    </source>
</evidence>
<dbReference type="Pfam" id="PF00372">
    <property type="entry name" value="Hemocyanin_M"/>
    <property type="match status" value="1"/>
</dbReference>
<dbReference type="InterPro" id="IPR037020">
    <property type="entry name" value="Hemocyanin_C_sf"/>
</dbReference>
<dbReference type="GO" id="GO:0006582">
    <property type="term" value="P:melanin metabolic process"/>
    <property type="evidence" value="ECO:0007669"/>
    <property type="project" value="UniProtKB-ARBA"/>
</dbReference>
<dbReference type="Gene3D" id="1.20.1370.10">
    <property type="entry name" value="Hemocyanin, N-terminal domain"/>
    <property type="match status" value="1"/>
</dbReference>
<dbReference type="FunFam" id="1.10.1280.10:FF:000004">
    <property type="entry name" value="Hemocyanin subunit 2"/>
    <property type="match status" value="1"/>
</dbReference>
<dbReference type="PANTHER" id="PTHR11511">
    <property type="entry name" value="LARVAL STORAGE PROTEIN/PHENOLOXIDASE"/>
    <property type="match status" value="1"/>
</dbReference>
<dbReference type="InterPro" id="IPR036697">
    <property type="entry name" value="Hemocyanin_N_sf"/>
</dbReference>
<protein>
    <submittedName>
        <fullName evidence="11">Phenoloxidase</fullName>
    </submittedName>
</protein>
<keyword evidence="5" id="KW-0479">Metal-binding</keyword>
<name>A0A481MQH0_9HEMI</name>
<keyword evidence="7" id="KW-0186">Copper</keyword>
<dbReference type="PROSITE" id="PS00210">
    <property type="entry name" value="HEMOCYANIN_2"/>
    <property type="match status" value="1"/>
</dbReference>